<evidence type="ECO:0000256" key="2">
    <source>
        <dbReference type="ARBA" id="ARBA00022448"/>
    </source>
</evidence>
<dbReference type="InterPro" id="IPR048634">
    <property type="entry name" value="SecD_SecF_C"/>
</dbReference>
<evidence type="ECO:0000256" key="7">
    <source>
        <dbReference type="ARBA" id="ARBA00023010"/>
    </source>
</evidence>
<sequence length="546" mass="57413">MSGLRDNWRIILLVVLALGSTVTLLVPGATVATGDNATAQPDGANASAAGITNLQYGIQLDGGSRIRAPIVGTTAENVGIQPVGAGDETNETIAIEDELVSQLGVDPVDVNARAPNEPNADGTVEVYSENVTQAELAAALQEQGYDVSESDVRDGVTRATRDEMVEVIDEKLSQSALSGGSVQSAQSATGQNFVVIEAPGRDINELRSIVASRGIVRVYGGYAADNGTFVRQQIVSREDIDGIGNARKVDGGQGYQVSVTIRDDAVDQFLEGVRATGLDEPNTARGAISCEYNAENPNQSSGKCLIASLNNEVVTAKGISPGLVGLFADGSFANDPTFVIETNTREEARNIELSLKAGQPLPAPLDFQNAQTTSLEPALADQFKTNSLITGIIAVLAVSIVVYLRYGDPRVAVPMIVTALSEVLLLLGFVSAIQFPLDLSHIAGFIAVIGTGVDDLIIIADEILQREGVATGRVFQNRFRKAFWVIGAAAATTIIAMSPLTVLGLGDLTGFAIITIVGVLIGVLITRPAYGDILRRLVLDDEERSE</sequence>
<feature type="transmembrane region" description="Helical" evidence="9">
    <location>
        <begin position="439"/>
        <end position="461"/>
    </location>
</feature>
<dbReference type="PANTHER" id="PTHR30081">
    <property type="entry name" value="PROTEIN-EXPORT MEMBRANE PROTEIN SEC"/>
    <property type="match status" value="1"/>
</dbReference>
<dbReference type="Gene3D" id="1.20.1640.10">
    <property type="entry name" value="Multidrug efflux transporter AcrB transmembrane domain"/>
    <property type="match status" value="1"/>
</dbReference>
<comment type="similarity">
    <text evidence="9">Belongs to the SecD/SecF family. SecD subfamily.</text>
</comment>
<protein>
    <recommendedName>
        <fullName evidence="9">Protein-export membrane protein SecD</fullName>
    </recommendedName>
</protein>
<dbReference type="SUPFAM" id="SSF82866">
    <property type="entry name" value="Multidrug efflux transporter AcrB transmembrane domain"/>
    <property type="match status" value="1"/>
</dbReference>
<dbReference type="RefSeq" id="WP_170093461.1">
    <property type="nucleotide sequence ID" value="NZ_WOYG01000001.1"/>
</dbReference>
<dbReference type="GO" id="GO:0005886">
    <property type="term" value="C:plasma membrane"/>
    <property type="evidence" value="ECO:0007669"/>
    <property type="project" value="UniProtKB-SubCell"/>
</dbReference>
<evidence type="ECO:0000256" key="3">
    <source>
        <dbReference type="ARBA" id="ARBA00022475"/>
    </source>
</evidence>
<organism evidence="11 12">
    <name type="scientific">Halomicrobium mukohataei</name>
    <dbReference type="NCBI Taxonomy" id="57705"/>
    <lineage>
        <taxon>Archaea</taxon>
        <taxon>Methanobacteriati</taxon>
        <taxon>Methanobacteriota</taxon>
        <taxon>Stenosarchaea group</taxon>
        <taxon>Halobacteria</taxon>
        <taxon>Halobacteriales</taxon>
        <taxon>Haloarculaceae</taxon>
        <taxon>Halomicrobium</taxon>
    </lineage>
</organism>
<evidence type="ECO:0000256" key="4">
    <source>
        <dbReference type="ARBA" id="ARBA00022692"/>
    </source>
</evidence>
<comment type="caution">
    <text evidence="11">The sequence shown here is derived from an EMBL/GenBank/DDBJ whole genome shotgun (WGS) entry which is preliminary data.</text>
</comment>
<evidence type="ECO:0000256" key="6">
    <source>
        <dbReference type="ARBA" id="ARBA00022989"/>
    </source>
</evidence>
<keyword evidence="2 9" id="KW-0813">Transport</keyword>
<dbReference type="PANTHER" id="PTHR30081:SF1">
    <property type="entry name" value="PROTEIN TRANSLOCASE SUBUNIT SECD"/>
    <property type="match status" value="1"/>
</dbReference>
<dbReference type="HAMAP" id="MF_01463_A">
    <property type="entry name" value="SecD_A"/>
    <property type="match status" value="1"/>
</dbReference>
<dbReference type="EMBL" id="WOYG01000001">
    <property type="protein sequence ID" value="NLV09648.1"/>
    <property type="molecule type" value="Genomic_DNA"/>
</dbReference>
<reference evidence="11" key="1">
    <citation type="submission" date="2019-12" db="EMBL/GenBank/DDBJ databases">
        <title>Whole-genome sequence of Halomicrobium mukohataei pws1.</title>
        <authorList>
            <person name="Verma D.K."/>
            <person name="Gopal K."/>
            <person name="Prasad E.S."/>
        </authorList>
    </citation>
    <scope>NUCLEOTIDE SEQUENCE</scope>
    <source>
        <strain evidence="11">Pws1</strain>
    </source>
</reference>
<dbReference type="AlphaFoldDB" id="A0A847UEX6"/>
<keyword evidence="6 9" id="KW-1133">Transmembrane helix</keyword>
<evidence type="ECO:0000256" key="5">
    <source>
        <dbReference type="ARBA" id="ARBA00022927"/>
    </source>
</evidence>
<dbReference type="GO" id="GO:0065002">
    <property type="term" value="P:intracellular protein transmembrane transport"/>
    <property type="evidence" value="ECO:0007669"/>
    <property type="project" value="UniProtKB-UniRule"/>
</dbReference>
<dbReference type="GO" id="GO:0006605">
    <property type="term" value="P:protein targeting"/>
    <property type="evidence" value="ECO:0007669"/>
    <property type="project" value="UniProtKB-UniRule"/>
</dbReference>
<keyword evidence="3 9" id="KW-1003">Cell membrane</keyword>
<evidence type="ECO:0000259" key="10">
    <source>
        <dbReference type="Pfam" id="PF02355"/>
    </source>
</evidence>
<comment type="function">
    <text evidence="9">Involved in protein export.</text>
</comment>
<keyword evidence="8 9" id="KW-0472">Membrane</keyword>
<evidence type="ECO:0000313" key="11">
    <source>
        <dbReference type="EMBL" id="NLV09648.1"/>
    </source>
</evidence>
<dbReference type="Proteomes" id="UP000608662">
    <property type="component" value="Unassembled WGS sequence"/>
</dbReference>
<name>A0A847UEX6_9EURY</name>
<dbReference type="OrthoDB" id="146638at2157"/>
<comment type="subcellular location">
    <subcellularLocation>
        <location evidence="1 9">Cell membrane</location>
        <topology evidence="1 9">Multi-pass membrane protein</topology>
    </subcellularLocation>
</comment>
<keyword evidence="5 9" id="KW-0653">Protein transport</keyword>
<feature type="transmembrane region" description="Helical" evidence="9">
    <location>
        <begin position="482"/>
        <end position="502"/>
    </location>
</feature>
<feature type="transmembrane region" description="Helical" evidence="9">
    <location>
        <begin position="411"/>
        <end position="433"/>
    </location>
</feature>
<feature type="domain" description="Protein export membrane protein SecD/SecF C-terminal" evidence="10">
    <location>
        <begin position="366"/>
        <end position="524"/>
    </location>
</feature>
<dbReference type="InterPro" id="IPR024912">
    <property type="entry name" value="SecD_arc"/>
</dbReference>
<comment type="subunit">
    <text evidence="9">Part of the protein translocation apparatus. Forms a complex with SecF.</text>
</comment>
<keyword evidence="7 9" id="KW-0811">Translocation</keyword>
<gene>
    <name evidence="9" type="primary">secD</name>
    <name evidence="11" type="ORF">GOC74_06860</name>
</gene>
<evidence type="ECO:0000256" key="1">
    <source>
        <dbReference type="ARBA" id="ARBA00004651"/>
    </source>
</evidence>
<evidence type="ECO:0000313" key="12">
    <source>
        <dbReference type="Proteomes" id="UP000608662"/>
    </source>
</evidence>
<evidence type="ECO:0000256" key="8">
    <source>
        <dbReference type="ARBA" id="ARBA00023136"/>
    </source>
</evidence>
<feature type="transmembrane region" description="Helical" evidence="9">
    <location>
        <begin position="387"/>
        <end position="404"/>
    </location>
</feature>
<proteinExistence type="inferred from homology"/>
<comment type="caution">
    <text evidence="9">Lacks conserved residue(s) required for the propagation of feature annotation.</text>
</comment>
<accession>A0A847UEX6</accession>
<dbReference type="InterPro" id="IPR022813">
    <property type="entry name" value="SecD/SecF_arch_bac"/>
</dbReference>
<dbReference type="Pfam" id="PF02355">
    <property type="entry name" value="SecD_SecF_C"/>
    <property type="match status" value="1"/>
</dbReference>
<dbReference type="NCBIfam" id="NF006215">
    <property type="entry name" value="PRK08343.1-1"/>
    <property type="match status" value="1"/>
</dbReference>
<keyword evidence="4 9" id="KW-0812">Transmembrane</keyword>
<evidence type="ECO:0000256" key="9">
    <source>
        <dbReference type="HAMAP-Rule" id="MF_01463"/>
    </source>
</evidence>
<feature type="transmembrane region" description="Helical" evidence="9">
    <location>
        <begin position="508"/>
        <end position="526"/>
    </location>
</feature>